<keyword evidence="5" id="KW-1185">Reference proteome</keyword>
<dbReference type="Gene3D" id="2.160.20.10">
    <property type="entry name" value="Single-stranded right-handed beta-helix, Pectin lyase-like"/>
    <property type="match status" value="1"/>
</dbReference>
<dbReference type="InterPro" id="IPR012334">
    <property type="entry name" value="Pectin_lyas_fold"/>
</dbReference>
<evidence type="ECO:0000313" key="5">
    <source>
        <dbReference type="Proteomes" id="UP000190951"/>
    </source>
</evidence>
<evidence type="ECO:0000256" key="2">
    <source>
        <dbReference type="ARBA" id="ARBA00022801"/>
    </source>
</evidence>
<dbReference type="SUPFAM" id="SSF51126">
    <property type="entry name" value="Pectin lyase-like"/>
    <property type="match status" value="1"/>
</dbReference>
<keyword evidence="3" id="KW-0063">Aspartyl esterase</keyword>
<accession>A0A1S8LZX6</accession>
<comment type="similarity">
    <text evidence="1">Belongs to the pectinesterase family.</text>
</comment>
<dbReference type="EMBL" id="CP096983">
    <property type="protein sequence ID" value="URZ10104.1"/>
    <property type="molecule type" value="Genomic_DNA"/>
</dbReference>
<evidence type="ECO:0000256" key="3">
    <source>
        <dbReference type="ARBA" id="ARBA00023085"/>
    </source>
</evidence>
<dbReference type="Pfam" id="PF01095">
    <property type="entry name" value="Pectinesterase"/>
    <property type="match status" value="1"/>
</dbReference>
<sequence>MGAKFNRRIIKTLILCGCIGLVINCIGISQMGKTVKAATNLTVDINNNKPNGVSTFKNITSAINYLNIHKPTSESTRAVINIKAGTYKEKIDLKVPYVTFNGDSKGITKLTFNASNKTVNPQDPNKGTYGSGNCAALIVEGKDFKANNMTFENSYLKDNGIDTQAACVQVQGDRATFQNCKFYSGQDVLNLNYNRSYFKNCYIEGAVDSVWGLRSIAVFENCTLNEIKDGAAYTAFGDKGCKVLLDKCKFTSNINKQVVQAITKVGGDSRRYSKVTGVLFGRTWYPSLEVCIKNSVVTSPLLPKAWTNMKSDAIDPSCQLLEYKNIDGNGKLLNTSHRNASRQLSDKEAVDYNAYNLLKGTDGWKPANN</sequence>
<reference evidence="4 5" key="1">
    <citation type="submission" date="2022-04" db="EMBL/GenBank/DDBJ databases">
        <title>Genome sequence of C. roseum typestrain.</title>
        <authorList>
            <person name="Poehlein A."/>
            <person name="Schoch T."/>
            <person name="Duerre P."/>
            <person name="Daniel R."/>
        </authorList>
    </citation>
    <scope>NUCLEOTIDE SEQUENCE [LARGE SCALE GENOMIC DNA]</scope>
    <source>
        <strain evidence="4 5">DSM 7320</strain>
    </source>
</reference>
<gene>
    <name evidence="4" type="ORF">CROST_008120</name>
</gene>
<organism evidence="4 5">
    <name type="scientific">Clostridium felsineum</name>
    <dbReference type="NCBI Taxonomy" id="36839"/>
    <lineage>
        <taxon>Bacteria</taxon>
        <taxon>Bacillati</taxon>
        <taxon>Bacillota</taxon>
        <taxon>Clostridia</taxon>
        <taxon>Eubacteriales</taxon>
        <taxon>Clostridiaceae</taxon>
        <taxon>Clostridium</taxon>
    </lineage>
</organism>
<dbReference type="GO" id="GO:0009279">
    <property type="term" value="C:cell outer membrane"/>
    <property type="evidence" value="ECO:0007669"/>
    <property type="project" value="TreeGrafter"/>
</dbReference>
<keyword evidence="2" id="KW-0378">Hydrolase</keyword>
<name>A0A1S8LZX6_9CLOT</name>
<dbReference type="GO" id="GO:0042545">
    <property type="term" value="P:cell wall modification"/>
    <property type="evidence" value="ECO:0007669"/>
    <property type="project" value="InterPro"/>
</dbReference>
<dbReference type="PANTHER" id="PTHR31321">
    <property type="entry name" value="ACYL-COA THIOESTER HYDROLASE YBHC-RELATED"/>
    <property type="match status" value="1"/>
</dbReference>
<proteinExistence type="inferred from homology"/>
<dbReference type="KEGG" id="crw:CROST_008120"/>
<evidence type="ECO:0000256" key="1">
    <source>
        <dbReference type="ARBA" id="ARBA00008891"/>
    </source>
</evidence>
<dbReference type="InterPro" id="IPR011050">
    <property type="entry name" value="Pectin_lyase_fold/virulence"/>
</dbReference>
<dbReference type="GO" id="GO:0030599">
    <property type="term" value="F:pectinesterase activity"/>
    <property type="evidence" value="ECO:0007669"/>
    <property type="project" value="InterPro"/>
</dbReference>
<dbReference type="AlphaFoldDB" id="A0A1S8LZX6"/>
<protein>
    <submittedName>
        <fullName evidence="4">Uncharacterized protein</fullName>
    </submittedName>
</protein>
<dbReference type="RefSeq" id="WP_077834589.1">
    <property type="nucleotide sequence ID" value="NZ_CP096983.1"/>
</dbReference>
<dbReference type="InterPro" id="IPR000070">
    <property type="entry name" value="Pectinesterase_cat"/>
</dbReference>
<dbReference type="STRING" id="84029.CROST_16970"/>
<evidence type="ECO:0000313" key="4">
    <source>
        <dbReference type="EMBL" id="URZ10104.1"/>
    </source>
</evidence>
<dbReference type="Proteomes" id="UP000190951">
    <property type="component" value="Chromosome"/>
</dbReference>
<dbReference type="PANTHER" id="PTHR31321:SF57">
    <property type="entry name" value="PECTINESTERASE 53-RELATED"/>
    <property type="match status" value="1"/>
</dbReference>